<feature type="repeat" description="ANK" evidence="3">
    <location>
        <begin position="867"/>
        <end position="898"/>
    </location>
</feature>
<dbReference type="SMART" id="SM00248">
    <property type="entry name" value="ANK"/>
    <property type="match status" value="23"/>
</dbReference>
<keyword evidence="1" id="KW-0677">Repeat</keyword>
<dbReference type="Pfam" id="PF24883">
    <property type="entry name" value="NPHP3_N"/>
    <property type="match status" value="1"/>
</dbReference>
<dbReference type="PANTHER" id="PTHR24198">
    <property type="entry name" value="ANKYRIN REPEAT AND PROTEIN KINASE DOMAIN-CONTAINING PROTEIN"/>
    <property type="match status" value="1"/>
</dbReference>
<feature type="repeat" description="ANK" evidence="3">
    <location>
        <begin position="899"/>
        <end position="937"/>
    </location>
</feature>
<reference evidence="7" key="4">
    <citation type="journal article" date="2015" name="G3 (Bethesda)">
        <title>Genome sequences of three phytopathogenic species of the Magnaporthaceae family of fungi.</title>
        <authorList>
            <person name="Okagaki L.H."/>
            <person name="Nunes C.C."/>
            <person name="Sailsbery J."/>
            <person name="Clay B."/>
            <person name="Brown D."/>
            <person name="John T."/>
            <person name="Oh Y."/>
            <person name="Young N."/>
            <person name="Fitzgerald M."/>
            <person name="Haas B.J."/>
            <person name="Zeng Q."/>
            <person name="Young S."/>
            <person name="Adiconis X."/>
            <person name="Fan L."/>
            <person name="Levin J.Z."/>
            <person name="Mitchell T.K."/>
            <person name="Okubara P.A."/>
            <person name="Farman M.L."/>
            <person name="Kohn L.M."/>
            <person name="Birren B."/>
            <person name="Ma L.-J."/>
            <person name="Dean R.A."/>
        </authorList>
    </citation>
    <scope>NUCLEOTIDE SEQUENCE</scope>
    <source>
        <strain evidence="7">R3-111a-1</strain>
    </source>
</reference>
<dbReference type="InterPro" id="IPR027417">
    <property type="entry name" value="P-loop_NTPase"/>
</dbReference>
<evidence type="ECO:0000256" key="4">
    <source>
        <dbReference type="SAM" id="MobiDB-lite"/>
    </source>
</evidence>
<feature type="repeat" description="ANK" evidence="3">
    <location>
        <begin position="1238"/>
        <end position="1270"/>
    </location>
</feature>
<keyword evidence="8" id="KW-1185">Reference proteome</keyword>
<evidence type="ECO:0000313" key="6">
    <source>
        <dbReference type="EMBL" id="EJT82241.1"/>
    </source>
</evidence>
<evidence type="ECO:0000259" key="5">
    <source>
        <dbReference type="Pfam" id="PF24883"/>
    </source>
</evidence>
<feature type="repeat" description="ANK" evidence="3">
    <location>
        <begin position="769"/>
        <end position="811"/>
    </location>
</feature>
<dbReference type="SUPFAM" id="SSF52540">
    <property type="entry name" value="P-loop containing nucleoside triphosphate hydrolases"/>
    <property type="match status" value="1"/>
</dbReference>
<dbReference type="InterPro" id="IPR056884">
    <property type="entry name" value="NPHP3-like_N"/>
</dbReference>
<feature type="compositionally biased region" description="Low complexity" evidence="4">
    <location>
        <begin position="1552"/>
        <end position="1567"/>
    </location>
</feature>
<feature type="repeat" description="ANK" evidence="3">
    <location>
        <begin position="605"/>
        <end position="642"/>
    </location>
</feature>
<gene>
    <name evidence="7" type="primary">20342673</name>
    <name evidence="6" type="ORF">GGTG_02215</name>
</gene>
<dbReference type="GeneID" id="20342673"/>
<dbReference type="EMBL" id="GL385395">
    <property type="protein sequence ID" value="EJT82241.1"/>
    <property type="molecule type" value="Genomic_DNA"/>
</dbReference>
<dbReference type="InterPro" id="IPR036770">
    <property type="entry name" value="Ankyrin_rpt-contain_sf"/>
</dbReference>
<dbReference type="PROSITE" id="PS50088">
    <property type="entry name" value="ANK_REPEAT"/>
    <property type="match status" value="11"/>
</dbReference>
<dbReference type="InterPro" id="IPR002110">
    <property type="entry name" value="Ankyrin_rpt"/>
</dbReference>
<feature type="repeat" description="ANK" evidence="3">
    <location>
        <begin position="714"/>
        <end position="746"/>
    </location>
</feature>
<dbReference type="VEuPathDB" id="FungiDB:GGTG_02215"/>
<organism evidence="6">
    <name type="scientific">Gaeumannomyces tritici (strain R3-111a-1)</name>
    <name type="common">Wheat and barley take-all root rot fungus</name>
    <name type="synonym">Gaeumannomyces graminis var. tritici</name>
    <dbReference type="NCBI Taxonomy" id="644352"/>
    <lineage>
        <taxon>Eukaryota</taxon>
        <taxon>Fungi</taxon>
        <taxon>Dikarya</taxon>
        <taxon>Ascomycota</taxon>
        <taxon>Pezizomycotina</taxon>
        <taxon>Sordariomycetes</taxon>
        <taxon>Sordariomycetidae</taxon>
        <taxon>Magnaporthales</taxon>
        <taxon>Magnaporthaceae</taxon>
        <taxon>Gaeumannomyces</taxon>
    </lineage>
</organism>
<feature type="repeat" description="ANK" evidence="3">
    <location>
        <begin position="1014"/>
        <end position="1048"/>
    </location>
</feature>
<feature type="region of interest" description="Disordered" evidence="4">
    <location>
        <begin position="1"/>
        <end position="27"/>
    </location>
</feature>
<accession>J3NLR5</accession>
<feature type="repeat" description="ANK" evidence="3">
    <location>
        <begin position="572"/>
        <end position="604"/>
    </location>
</feature>
<dbReference type="PRINTS" id="PR01415">
    <property type="entry name" value="ANKYRIN"/>
</dbReference>
<protein>
    <recommendedName>
        <fullName evidence="5">Nephrocystin 3-like N-terminal domain-containing protein</fullName>
    </recommendedName>
</protein>
<reference evidence="7" key="5">
    <citation type="submission" date="2018-04" db="UniProtKB">
        <authorList>
            <consortium name="EnsemblFungi"/>
        </authorList>
    </citation>
    <scope>IDENTIFICATION</scope>
    <source>
        <strain evidence="7">R3-111a-1</strain>
    </source>
</reference>
<dbReference type="PROSITE" id="PS50297">
    <property type="entry name" value="ANK_REP_REGION"/>
    <property type="match status" value="6"/>
</dbReference>
<dbReference type="PANTHER" id="PTHR24198:SF194">
    <property type="entry name" value="INVERSIN-A"/>
    <property type="match status" value="1"/>
</dbReference>
<dbReference type="Pfam" id="PF00023">
    <property type="entry name" value="Ank"/>
    <property type="match status" value="1"/>
</dbReference>
<reference evidence="6" key="3">
    <citation type="submission" date="2010-09" db="EMBL/GenBank/DDBJ databases">
        <title>Annotation of Gaeumannomyces graminis var. tritici R3-111a-1.</title>
        <authorList>
            <consortium name="The Broad Institute Genome Sequencing Platform"/>
            <person name="Ma L.-J."/>
            <person name="Dead R."/>
            <person name="Young S.K."/>
            <person name="Zeng Q."/>
            <person name="Gargeya S."/>
            <person name="Fitzgerald M."/>
            <person name="Haas B."/>
            <person name="Abouelleil A."/>
            <person name="Alvarado L."/>
            <person name="Arachchi H.M."/>
            <person name="Berlin A."/>
            <person name="Brown A."/>
            <person name="Chapman S.B."/>
            <person name="Chen Z."/>
            <person name="Dunbar C."/>
            <person name="Freedman E."/>
            <person name="Gearin G."/>
            <person name="Gellesch M."/>
            <person name="Goldberg J."/>
            <person name="Griggs A."/>
            <person name="Gujja S."/>
            <person name="Heiman D."/>
            <person name="Howarth C."/>
            <person name="Larson L."/>
            <person name="Lui A."/>
            <person name="MacDonald P.J.P."/>
            <person name="Mehta T."/>
            <person name="Montmayeur A."/>
            <person name="Murphy C."/>
            <person name="Neiman D."/>
            <person name="Pearson M."/>
            <person name="Priest M."/>
            <person name="Roberts A."/>
            <person name="Saif S."/>
            <person name="Shea T."/>
            <person name="Shenoy N."/>
            <person name="Sisk P."/>
            <person name="Stolte C."/>
            <person name="Sykes S."/>
            <person name="Yandava C."/>
            <person name="Wortman J."/>
            <person name="Nusbaum C."/>
            <person name="Birren B."/>
        </authorList>
    </citation>
    <scope>NUCLEOTIDE SEQUENCE</scope>
    <source>
        <strain evidence="6">R3-111a-1</strain>
    </source>
</reference>
<name>J3NLR5_GAET3</name>
<evidence type="ECO:0000256" key="2">
    <source>
        <dbReference type="ARBA" id="ARBA00023043"/>
    </source>
</evidence>
<feature type="compositionally biased region" description="Polar residues" evidence="4">
    <location>
        <begin position="1"/>
        <end position="11"/>
    </location>
</feature>
<feature type="repeat" description="ANK" evidence="3">
    <location>
        <begin position="1610"/>
        <end position="1641"/>
    </location>
</feature>
<evidence type="ECO:0000256" key="3">
    <source>
        <dbReference type="PROSITE-ProRule" id="PRU00023"/>
    </source>
</evidence>
<dbReference type="Pfam" id="PF12796">
    <property type="entry name" value="Ank_2"/>
    <property type="match status" value="4"/>
</dbReference>
<feature type="domain" description="Nephrocystin 3-like N-terminal" evidence="5">
    <location>
        <begin position="57"/>
        <end position="219"/>
    </location>
</feature>
<dbReference type="EnsemblFungi" id="EJT82241">
    <property type="protein sequence ID" value="EJT82241"/>
    <property type="gene ID" value="GGTG_02215"/>
</dbReference>
<dbReference type="Gene3D" id="1.25.40.20">
    <property type="entry name" value="Ankyrin repeat-containing domain"/>
    <property type="match status" value="7"/>
</dbReference>
<dbReference type="HOGENOM" id="CLU_001540_1_0_1"/>
<dbReference type="SUPFAM" id="SSF48403">
    <property type="entry name" value="Ankyrin repeat"/>
    <property type="match status" value="5"/>
</dbReference>
<keyword evidence="2 3" id="KW-0040">ANK repeat</keyword>
<dbReference type="OrthoDB" id="21416at2759"/>
<reference evidence="6" key="2">
    <citation type="submission" date="2010-07" db="EMBL/GenBank/DDBJ databases">
        <authorList>
            <consortium name="The Broad Institute Genome Sequencing Platform"/>
            <consortium name="Broad Institute Genome Sequencing Center for Infectious Disease"/>
            <person name="Ma L.-J."/>
            <person name="Dead R."/>
            <person name="Young S."/>
            <person name="Zeng Q."/>
            <person name="Koehrsen M."/>
            <person name="Alvarado L."/>
            <person name="Berlin A."/>
            <person name="Chapman S.B."/>
            <person name="Chen Z."/>
            <person name="Freedman E."/>
            <person name="Gellesch M."/>
            <person name="Goldberg J."/>
            <person name="Griggs A."/>
            <person name="Gujja S."/>
            <person name="Heilman E.R."/>
            <person name="Heiman D."/>
            <person name="Hepburn T."/>
            <person name="Howarth C."/>
            <person name="Jen D."/>
            <person name="Larson L."/>
            <person name="Mehta T."/>
            <person name="Neiman D."/>
            <person name="Pearson M."/>
            <person name="Roberts A."/>
            <person name="Saif S."/>
            <person name="Shea T."/>
            <person name="Shenoy N."/>
            <person name="Sisk P."/>
            <person name="Stolte C."/>
            <person name="Sykes S."/>
            <person name="Walk T."/>
            <person name="White J."/>
            <person name="Yandava C."/>
            <person name="Haas B."/>
            <person name="Nusbaum C."/>
            <person name="Birren B."/>
        </authorList>
    </citation>
    <scope>NUCLEOTIDE SEQUENCE</scope>
    <source>
        <strain evidence="6">R3-111a-1</strain>
    </source>
</reference>
<feature type="repeat" description="ANK" evidence="3">
    <location>
        <begin position="1154"/>
        <end position="1194"/>
    </location>
</feature>
<dbReference type="RefSeq" id="XP_009218250.1">
    <property type="nucleotide sequence ID" value="XM_009219986.1"/>
</dbReference>
<evidence type="ECO:0000256" key="1">
    <source>
        <dbReference type="ARBA" id="ARBA00022737"/>
    </source>
</evidence>
<feature type="repeat" description="ANK" evidence="3">
    <location>
        <begin position="1195"/>
        <end position="1217"/>
    </location>
</feature>
<dbReference type="STRING" id="644352.J3NLR5"/>
<feature type="region of interest" description="Disordered" evidence="4">
    <location>
        <begin position="1542"/>
        <end position="1571"/>
    </location>
</feature>
<proteinExistence type="predicted"/>
<sequence length="2111" mass="228807">MSTPTLSTTCGSVPAPAPKANASTQERMQELQKWLQPTDYLSPGGEFMKHLHSYVQGTGDCIRESLDFREWIDPAGAPKGCLHVRGVAGSGKSVFAASTIRQLQNSHPGAPMLFFFFRQIVEKNHNAKYLVRDYASQLLPHSTVLFSALDALAHSTGVDGVETSSLWDALVKAISHMDSIFCIADALDEMDDECFGFITRLTELGTIKPASVKVLLTSRPVPKIEEALRSPYILRLRLDPMMLYPDVARYVETRLSALSPRLSTKVEELTKNTICERAQGLFLHGRLTTDNLTEGLRDGRITEVTLPDSLEALPRSLRELYEGMLSENARRSGVSTQQQARILSCVTHSTRPLRLIELGSLAAHMTPGTDLRRGKEIVRASCGQLLEVLEDESMSVIHHSFTEFLNDSARAATEGAFPVLDADAAHSMPATVLLEYMSGCSLLSTDYQDGDRGSCDSWHRHGYTDEEGSKREQVIEDAGVDHPLLGYALGNFVHHLKSSRKGSSDGLLSAMDKHFVAGKPAFTVWMTSKWKSFMHSTVTPLHLAARCGWPGSCIRHLVAREGADKVDTRDEMLRTALSYATEEGHAEVVNILLENGADATAIDHEGYSILHYACMKDYRHTGWPSVAKLLLDAGADPLIAKTKFSDCDMMYGLNRLRETPLSLACKSGNTELFKLFLPRMTKTEADLCFHKAGNPHHLEEILKTGLVNVNSYKGGESAMARAMKRFDLESIKLLLKYGADAKLRSTSEITRASLNDEISTELSLPDRETGPTLLHIFAGYGGASTKLGDERAPQILQLLLDNGADINATMDTDNTWGSGLTPLHCAVAAKPESFLLDWGFDAEDSNVKFVVALLLNAGANPNARTQKGNTPLHLVTDYGAGVLDYLVHHGADLEAKNQEGRSPLLQSIFTFNAEESQGLSTLNKLVDLGADINTVDNGGHTVLDAFVHKLWSFTSPEGIAFFQKLVRSGADVKNVSLMKHPSAGAWWYGRPVDDEPIIKAMIDEGLDINLADERGETILHAVLRSRNVEISMVEKYIRLGADPTVRTLSGSTLFHACSQVSANWTKFLMSLGADPLVPDEDGNTLIHLLISRHADEAARVDGEVESLVKAGIDPKASNSRGATVLHLATSAESLGYILRSPWFAGLSVSDADAQGETPLHVAAGAGDTKLGFRPGNLMVKMLLDRGANPDVLTHKGLSPLHYAARPGRSNAVLLLLSWYKNHGVLERHLNLCDKRGGWGYTPLQYACSSGDAESVRCLLSFGADPSIPTARGLSPLHTAVSLHPELAIDPLKDRAGSKPLPPKLADELETRRKRSQEWRRGNERRFYGRDRRSIPIESLPYTADVIELLADSGADLHATFQSKDGRLLTPMDLAVEAGNWVMVRALAARGVVPSSDGHAAAFGAATHPARVGELAKALLQDLENSEPYDKYGSWKEVDGTVDDIIADGDYGVIKEFSRLRGGVFLDKEKDVNVFEKIVRFGNTALLEYFATEVAAFESERRARRKGRAWKTLLGHACERELPSLHIVKTLVETIKVDVNAKFNNKSDDTPETSETSSISTPSETGSEAGDGPEVGISTALHVLTLGNSLWKVEALAYLLDHGADIEARGENKTPLLSALTGSGYAAEIVRLLLDRGADIHAIIPGASKDSRDVTSLDLAQDAATIKLFLNHGMPVPVQGSVLLDAVERLDIDVVRLLLEVGCDPNYLPDFRPRHCLHEASRSLGYAFGLSRTVVKTRQGEIVSLLLQNGADPAAQYADGTSIVHSVIENRAISLPLLDSPNLDLNLQSGPRNRSLLISACAPRLKPIGKYDELWSGNATELSTRAVATMHALLDRGADPLLTDSEGRTALHWFSTIPSSALDEDHKAAFAALVQRSGPAAIRAGDSEGAKPLQLAVAAHNAWTMRHLVSAAGVGADPALFGAAVGGNTALHHVAAQLTGERTGAEAAAELLTQLVSHTAGGGLDVNARNARGDTPVLVLAATGWRGSEPPRGVTDISPRDYAKKHDVGYGPGIGQLAGLGADLRVVNDAGQGMLHLLAGRRIDCDCADQVYHVERAFKQLLELGLDPRVEDGEMRTAIDLAVARGRHGIRSLFSEEGKGMSDWEEGSDDEG</sequence>
<dbReference type="Proteomes" id="UP000006039">
    <property type="component" value="Unassembled WGS sequence"/>
</dbReference>
<dbReference type="Gene3D" id="3.40.50.300">
    <property type="entry name" value="P-loop containing nucleotide triphosphate hydrolases"/>
    <property type="match status" value="1"/>
</dbReference>
<evidence type="ECO:0000313" key="7">
    <source>
        <dbReference type="EnsemblFungi" id="EJT82241"/>
    </source>
</evidence>
<reference evidence="8" key="1">
    <citation type="submission" date="2010-07" db="EMBL/GenBank/DDBJ databases">
        <title>The genome sequence of Gaeumannomyces graminis var. tritici strain R3-111a-1.</title>
        <authorList>
            <consortium name="The Broad Institute Genome Sequencing Platform"/>
            <person name="Ma L.-J."/>
            <person name="Dead R."/>
            <person name="Young S."/>
            <person name="Zeng Q."/>
            <person name="Koehrsen M."/>
            <person name="Alvarado L."/>
            <person name="Berlin A."/>
            <person name="Chapman S.B."/>
            <person name="Chen Z."/>
            <person name="Freedman E."/>
            <person name="Gellesch M."/>
            <person name="Goldberg J."/>
            <person name="Griggs A."/>
            <person name="Gujja S."/>
            <person name="Heilman E.R."/>
            <person name="Heiman D."/>
            <person name="Hepburn T."/>
            <person name="Howarth C."/>
            <person name="Jen D."/>
            <person name="Larson L."/>
            <person name="Mehta T."/>
            <person name="Neiman D."/>
            <person name="Pearson M."/>
            <person name="Roberts A."/>
            <person name="Saif S."/>
            <person name="Shea T."/>
            <person name="Shenoy N."/>
            <person name="Sisk P."/>
            <person name="Stolte C."/>
            <person name="Sykes S."/>
            <person name="Walk T."/>
            <person name="White J."/>
            <person name="Yandava C."/>
            <person name="Haas B."/>
            <person name="Nusbaum C."/>
            <person name="Birren B."/>
        </authorList>
    </citation>
    <scope>NUCLEOTIDE SEQUENCE [LARGE SCALE GENOMIC DNA]</scope>
    <source>
        <strain evidence="8">R3-111a-1</strain>
    </source>
</reference>
<dbReference type="eggNOG" id="KOG4177">
    <property type="taxonomic scope" value="Eukaryota"/>
</dbReference>
<evidence type="ECO:0000313" key="8">
    <source>
        <dbReference type="Proteomes" id="UP000006039"/>
    </source>
</evidence>